<reference evidence="1" key="1">
    <citation type="submission" date="2022-10" db="EMBL/GenBank/DDBJ databases">
        <title>The complete genomes of actinobacterial strains from the NBC collection.</title>
        <authorList>
            <person name="Joergensen T.S."/>
            <person name="Alvarez Arevalo M."/>
            <person name="Sterndorff E.B."/>
            <person name="Faurdal D."/>
            <person name="Vuksanovic O."/>
            <person name="Mourched A.-S."/>
            <person name="Charusanti P."/>
            <person name="Shaw S."/>
            <person name="Blin K."/>
            <person name="Weber T."/>
        </authorList>
    </citation>
    <scope>NUCLEOTIDE SEQUENCE</scope>
    <source>
        <strain evidence="1">NBC_00254</strain>
    </source>
</reference>
<evidence type="ECO:0000313" key="1">
    <source>
        <dbReference type="EMBL" id="WUP72823.1"/>
    </source>
</evidence>
<name>A0ABZ1SIK9_9ACTN</name>
<dbReference type="EMBL" id="CP108085">
    <property type="protein sequence ID" value="WUP72823.1"/>
    <property type="molecule type" value="Genomic_DNA"/>
</dbReference>
<organism evidence="1 2">
    <name type="scientific">Microbispora hainanensis</name>
    <dbReference type="NCBI Taxonomy" id="568844"/>
    <lineage>
        <taxon>Bacteria</taxon>
        <taxon>Bacillati</taxon>
        <taxon>Actinomycetota</taxon>
        <taxon>Actinomycetes</taxon>
        <taxon>Streptosporangiales</taxon>
        <taxon>Streptosporangiaceae</taxon>
        <taxon>Microbispora</taxon>
    </lineage>
</organism>
<dbReference type="InterPro" id="IPR040871">
    <property type="entry name" value="HopA1"/>
</dbReference>
<evidence type="ECO:0000313" key="2">
    <source>
        <dbReference type="Proteomes" id="UP001432011"/>
    </source>
</evidence>
<accession>A0ABZ1SIK9</accession>
<keyword evidence="2" id="KW-1185">Reference proteome</keyword>
<proteinExistence type="predicted"/>
<gene>
    <name evidence="1" type="ORF">OG913_25810</name>
</gene>
<dbReference type="RefSeq" id="WP_328708583.1">
    <property type="nucleotide sequence ID" value="NZ_CP108085.1"/>
</dbReference>
<dbReference type="Proteomes" id="UP001432011">
    <property type="component" value="Chromosome"/>
</dbReference>
<protein>
    <submittedName>
        <fullName evidence="1">T3SS effector HopA1 family protein</fullName>
    </submittedName>
</protein>
<dbReference type="Pfam" id="PF17914">
    <property type="entry name" value="HopA1"/>
    <property type="match status" value="1"/>
</dbReference>
<sequence>MPADDELRVLKIRERVSHLLAGRAPGMAEGESDLEQLVEQVYSDVHACQGSSHGSMSSNRAELAEFTARAYAELGEIKFWYPGWRFISETEGRVTVCCPDGVEVAVRRVETAVERRPDGEMSLRMSALAVPAESRWLHWTPPDRFTGTPDARIYLNAVPDEAMEVWFELVRALEATGVRYVSKVGGSTEMLRRADCIVVYVNTSDAGHVISGIRRLRLEKRLLEKVPGFSTPVATGVGVAIVAHTADTDVVPSVGYQWSRALIEGWNRDRERGLESVYARLANSWGDARRAIGSGVSAEGSYAPPRRV</sequence>